<evidence type="ECO:0000313" key="2">
    <source>
        <dbReference type="Proteomes" id="UP000076038"/>
    </source>
</evidence>
<sequence length="90" mass="9101">MPDAAIPAPTPPNAIPGDAPSALCLVTVLAQAMNTAALARPARNRSAENVAVECTAAIANSLAMSTSVHSLNVVVVLIDGRTDNTIAPTR</sequence>
<name>A0A143QDR3_RHOFA</name>
<protein>
    <submittedName>
        <fullName evidence="1">Uncharacterized protein</fullName>
    </submittedName>
</protein>
<dbReference type="AlphaFoldDB" id="A0A143QDR3"/>
<reference evidence="1 2" key="1">
    <citation type="journal article" date="2016" name="Genome Announc.">
        <title>Complete Genome and Plasmid Sequences for Rhodococcus fascians D188 and Draft Sequences for Rhodococcus Isolates PBTS 1 and PBTS 2.</title>
        <authorList>
            <person name="Stamler R.A."/>
            <person name="Vereecke D."/>
            <person name="Zhang Y."/>
            <person name="Schilkey F."/>
            <person name="Devitt N."/>
            <person name="Randall J.J."/>
        </authorList>
    </citation>
    <scope>NUCLEOTIDE SEQUENCE [LARGE SCALE GENOMIC DNA]</scope>
    <source>
        <strain evidence="1 2">PBTS2</strain>
    </source>
</reference>
<dbReference type="EMBL" id="CP015220">
    <property type="protein sequence ID" value="AMY21333.1"/>
    <property type="molecule type" value="Genomic_DNA"/>
</dbReference>
<proteinExistence type="predicted"/>
<evidence type="ECO:0000313" key="1">
    <source>
        <dbReference type="EMBL" id="AMY21333.1"/>
    </source>
</evidence>
<dbReference type="Proteomes" id="UP000076038">
    <property type="component" value="Chromosome"/>
</dbReference>
<organism evidence="1 2">
    <name type="scientific">Rhodococcoides fascians</name>
    <name type="common">Rhodococcus fascians</name>
    <dbReference type="NCBI Taxonomy" id="1828"/>
    <lineage>
        <taxon>Bacteria</taxon>
        <taxon>Bacillati</taxon>
        <taxon>Actinomycetota</taxon>
        <taxon>Actinomycetes</taxon>
        <taxon>Mycobacteriales</taxon>
        <taxon>Nocardiaceae</taxon>
        <taxon>Rhodococcoides</taxon>
    </lineage>
</organism>
<gene>
    <name evidence="1" type="ORF">A3Q41_00001</name>
</gene>
<dbReference type="KEGG" id="rhs:A3Q41_00001"/>
<keyword evidence="2" id="KW-1185">Reference proteome</keyword>
<accession>A0A143QDR3</accession>
<reference evidence="2" key="2">
    <citation type="submission" date="2016-04" db="EMBL/GenBank/DDBJ databases">
        <title>Complete Genome and Plasmid Sequences for Rhodococcus fascians D188 and Draft Sequences for Rhodococcus spp. Isolates PBTS 1 and PBTS 2.</title>
        <authorList>
            <person name="Stamer R."/>
            <person name="Vereecke D."/>
            <person name="Zhang Y."/>
            <person name="Schilkey F."/>
            <person name="Devitt N."/>
            <person name="Randall J."/>
        </authorList>
    </citation>
    <scope>NUCLEOTIDE SEQUENCE [LARGE SCALE GENOMIC DNA]</scope>
    <source>
        <strain evidence="2">PBTS2</strain>
    </source>
</reference>